<keyword evidence="1" id="KW-0472">Membrane</keyword>
<evidence type="ECO:0008006" key="4">
    <source>
        <dbReference type="Google" id="ProtNLM"/>
    </source>
</evidence>
<dbReference type="EMBL" id="QPJD01000018">
    <property type="protein sequence ID" value="RCW42182.1"/>
    <property type="molecule type" value="Genomic_DNA"/>
</dbReference>
<keyword evidence="1" id="KW-1133">Transmembrane helix</keyword>
<name>A0A368VMU3_9BACL</name>
<feature type="transmembrane region" description="Helical" evidence="1">
    <location>
        <begin position="7"/>
        <end position="26"/>
    </location>
</feature>
<keyword evidence="1" id="KW-0812">Transmembrane</keyword>
<sequence length="204" mass="24304">MNKNYKKIGVIIILIILVMTNIIFFAKFKELRQVETASYSQLVNRFYVIGIMNTYSTIQLVNEKIKKDTTNKEDVKTWLLEITSDMKLAAHTSSIASNHWNLTIEDKNRHDSVAEVSQFFENIQISLYDIIQTEKDYSVWKQACIDLEEILEIMKSNTNEQVFLNADYKEIKTYWKELMKKIYEKHSESRLLKSYFKMYYFNDI</sequence>
<organism evidence="2 3">
    <name type="scientific">Paenibacillus prosopidis</name>
    <dbReference type="NCBI Taxonomy" id="630520"/>
    <lineage>
        <taxon>Bacteria</taxon>
        <taxon>Bacillati</taxon>
        <taxon>Bacillota</taxon>
        <taxon>Bacilli</taxon>
        <taxon>Bacillales</taxon>
        <taxon>Paenibacillaceae</taxon>
        <taxon>Paenibacillus</taxon>
    </lineage>
</organism>
<comment type="caution">
    <text evidence="2">The sequence shown here is derived from an EMBL/GenBank/DDBJ whole genome shotgun (WGS) entry which is preliminary data.</text>
</comment>
<accession>A0A368VMU3</accession>
<keyword evidence="3" id="KW-1185">Reference proteome</keyword>
<dbReference type="OrthoDB" id="2624911at2"/>
<evidence type="ECO:0000313" key="3">
    <source>
        <dbReference type="Proteomes" id="UP000252415"/>
    </source>
</evidence>
<dbReference type="RefSeq" id="WP_114383111.1">
    <property type="nucleotide sequence ID" value="NZ_QPJD01000018.1"/>
</dbReference>
<protein>
    <recommendedName>
        <fullName evidence="4">Chemotaxis methyl-accepting receptor HlyB-like 4HB MCP domain-containing protein</fullName>
    </recommendedName>
</protein>
<dbReference type="Proteomes" id="UP000252415">
    <property type="component" value="Unassembled WGS sequence"/>
</dbReference>
<gene>
    <name evidence="2" type="ORF">DFP97_11811</name>
</gene>
<evidence type="ECO:0000256" key="1">
    <source>
        <dbReference type="SAM" id="Phobius"/>
    </source>
</evidence>
<proteinExistence type="predicted"/>
<reference evidence="2 3" key="1">
    <citation type="submission" date="2018-07" db="EMBL/GenBank/DDBJ databases">
        <title>Genomic Encyclopedia of Type Strains, Phase III (KMG-III): the genomes of soil and plant-associated and newly described type strains.</title>
        <authorList>
            <person name="Whitman W."/>
        </authorList>
    </citation>
    <scope>NUCLEOTIDE SEQUENCE [LARGE SCALE GENOMIC DNA]</scope>
    <source>
        <strain evidence="2 3">CECT 7506</strain>
    </source>
</reference>
<dbReference type="AlphaFoldDB" id="A0A368VMU3"/>
<evidence type="ECO:0000313" key="2">
    <source>
        <dbReference type="EMBL" id="RCW42182.1"/>
    </source>
</evidence>